<dbReference type="OrthoDB" id="3477330at2759"/>
<dbReference type="Proteomes" id="UP000769157">
    <property type="component" value="Unassembled WGS sequence"/>
</dbReference>
<dbReference type="RefSeq" id="XP_046062690.1">
    <property type="nucleotide sequence ID" value="XM_046202856.1"/>
</dbReference>
<evidence type="ECO:0000313" key="2">
    <source>
        <dbReference type="Proteomes" id="UP000769157"/>
    </source>
</evidence>
<dbReference type="Pfam" id="PF11951">
    <property type="entry name" value="Fungal_trans_2"/>
    <property type="match status" value="1"/>
</dbReference>
<protein>
    <submittedName>
        <fullName evidence="1">Uncharacterized protein</fullName>
    </submittedName>
</protein>
<keyword evidence="2" id="KW-1185">Reference proteome</keyword>
<accession>A0A9P8PAP1</accession>
<evidence type="ECO:0000313" key="1">
    <source>
        <dbReference type="EMBL" id="KAH3668276.1"/>
    </source>
</evidence>
<dbReference type="GeneID" id="70233997"/>
<proteinExistence type="predicted"/>
<comment type="caution">
    <text evidence="1">The sequence shown here is derived from an EMBL/GenBank/DDBJ whole genome shotgun (WGS) entry which is preliminary data.</text>
</comment>
<sequence>MVVGSKGLKVIGGDAVEQHQRRQVPFMEFKNGYKYPDDMDADLEALDDYRDRSIGPFGVFPLGESPQSQETQLTPVSIASASSYVAPTADTLLPRELWLHPRLQVDASLTYKIYTGEYNAEVSDWEQVKREIFAGFYGLKPHNRILDRMNMDDGARKAAVEEYLRKFIVDVDPGYHGDSVTGILQHPQTRHLVKEFRKLGPSLMHIMCKNSIFNTVMVPTLFKALGEMLIKKPTGTEDIIDLIKQTFILEALAMATIDRYRTLFDISGDHECSLQKLRCFIYLREANLYNLSRIFMMLATVQDGKVKVTNHGLLDYLLEKGVIDQLLMMVILALKQEESTNIYYNNETLFSIAMGLHSFLDSRQVSSSVRDLMLWIRYLNLFFRSTSIIDMDKYESQEENYYDPDSFAMSEQNYTRIEIKQVVMDSWEPMEVDNVPKKLLERPPVVDKPPRTYTIRFNYGPEFEEEEDSEPESDSDAGPIRFDASRALPFSSVELSFGIPYSLLSLMERTVELSDHRNYILRKRVFPRNFPKQCCDIEEELRNWKHPWQLYEAANGSYKFSSPAHQAVYHLSTCFYNTILMFFFRIVKETHPRRLQEHVVSTVRHLENLRSLAQRTRGVTDMRVGLPFWCFFVAGSDAMDPELQQRYDVLGKSFFDAGEKWIGKQALFEIWRGRNSSDDELRDASWLDLVKYWHIGGYI</sequence>
<reference evidence="1" key="2">
    <citation type="submission" date="2021-01" db="EMBL/GenBank/DDBJ databases">
        <authorList>
            <person name="Schikora-Tamarit M.A."/>
        </authorList>
    </citation>
    <scope>NUCLEOTIDE SEQUENCE</scope>
    <source>
        <strain evidence="1">CBS6075</strain>
    </source>
</reference>
<dbReference type="InterPro" id="IPR021858">
    <property type="entry name" value="Fun_TF"/>
</dbReference>
<reference evidence="1" key="1">
    <citation type="journal article" date="2021" name="Open Biol.">
        <title>Shared evolutionary footprints suggest mitochondrial oxidative damage underlies multiple complex I losses in fungi.</title>
        <authorList>
            <person name="Schikora-Tamarit M.A."/>
            <person name="Marcet-Houben M."/>
            <person name="Nosek J."/>
            <person name="Gabaldon T."/>
        </authorList>
    </citation>
    <scope>NUCLEOTIDE SEQUENCE</scope>
    <source>
        <strain evidence="1">CBS6075</strain>
    </source>
</reference>
<organism evidence="1 2">
    <name type="scientific">Ogataea philodendri</name>
    <dbReference type="NCBI Taxonomy" id="1378263"/>
    <lineage>
        <taxon>Eukaryota</taxon>
        <taxon>Fungi</taxon>
        <taxon>Dikarya</taxon>
        <taxon>Ascomycota</taxon>
        <taxon>Saccharomycotina</taxon>
        <taxon>Pichiomycetes</taxon>
        <taxon>Pichiales</taxon>
        <taxon>Pichiaceae</taxon>
        <taxon>Ogataea</taxon>
    </lineage>
</organism>
<dbReference type="EMBL" id="JAEUBE010000158">
    <property type="protein sequence ID" value="KAH3668276.1"/>
    <property type="molecule type" value="Genomic_DNA"/>
</dbReference>
<dbReference type="AlphaFoldDB" id="A0A9P8PAP1"/>
<gene>
    <name evidence="1" type="ORF">OGAPHI_002030</name>
</gene>
<name>A0A9P8PAP1_9ASCO</name>